<name>A0A376G2R0_9FLAO</name>
<dbReference type="InterPro" id="IPR006047">
    <property type="entry name" value="GH13_cat_dom"/>
</dbReference>
<evidence type="ECO:0000259" key="4">
    <source>
        <dbReference type="SMART" id="SM00642"/>
    </source>
</evidence>
<dbReference type="CDD" id="cd11350">
    <property type="entry name" value="AmyAc_4"/>
    <property type="match status" value="1"/>
</dbReference>
<dbReference type="InterPro" id="IPR013783">
    <property type="entry name" value="Ig-like_fold"/>
</dbReference>
<reference evidence="5 6" key="1">
    <citation type="submission" date="2018-06" db="EMBL/GenBank/DDBJ databases">
        <authorList>
            <consortium name="Pathogen Informatics"/>
            <person name="Doyle S."/>
        </authorList>
    </citation>
    <scope>NUCLEOTIDE SEQUENCE [LARGE SCALE GENOMIC DNA]</scope>
    <source>
        <strain evidence="5 6">NCTC13456</strain>
    </source>
</reference>
<dbReference type="Gene3D" id="2.60.40.10">
    <property type="entry name" value="Immunoglobulins"/>
    <property type="match status" value="1"/>
</dbReference>
<dbReference type="SUPFAM" id="SSF81296">
    <property type="entry name" value="E set domains"/>
    <property type="match status" value="1"/>
</dbReference>
<evidence type="ECO:0000256" key="3">
    <source>
        <dbReference type="SAM" id="SignalP"/>
    </source>
</evidence>
<keyword evidence="5" id="KW-0808">Transferase</keyword>
<dbReference type="SMART" id="SM00642">
    <property type="entry name" value="Aamy"/>
    <property type="match status" value="1"/>
</dbReference>
<dbReference type="Pfam" id="PF18962">
    <property type="entry name" value="Por_Secre_tail"/>
    <property type="match status" value="1"/>
</dbReference>
<dbReference type="Proteomes" id="UP000254737">
    <property type="component" value="Unassembled WGS sequence"/>
</dbReference>
<feature type="chain" id="PRO_5016829929" evidence="3">
    <location>
        <begin position="20"/>
        <end position="935"/>
    </location>
</feature>
<gene>
    <name evidence="5" type="primary">glgB</name>
    <name evidence="5" type="ORF">NCTC13456_00755</name>
</gene>
<dbReference type="GO" id="GO:0005975">
    <property type="term" value="P:carbohydrate metabolic process"/>
    <property type="evidence" value="ECO:0007669"/>
    <property type="project" value="InterPro"/>
</dbReference>
<dbReference type="PANTHER" id="PTHR43651">
    <property type="entry name" value="1,4-ALPHA-GLUCAN-BRANCHING ENZYME"/>
    <property type="match status" value="1"/>
</dbReference>
<sequence>MKNILSILMLLMVISFTKAQITTDPSPPEANQAVVINFDKTGTGLANYSGDIYAHTGVTIDGKQWENVIGSWGNNTTQPKLTFVSGSTYKLEIPNSIYQFYGVDTSKNITAINIVFRNADGKQQTTDLSISVGSFKFTLANPLENSITNVSLGSNFNIKATATKSANWTLSANGTQIDALSNSTTFDKNYTISQNQNYTLNATFNGQTISKSFSVNIKPTVKDVAIPTNLHEGINYLDNDSSKAYLVLYAPQKEFIHVIGSFNNWQLSDQYVMNRDTTNKDLYWIELSNLKANEIYTFQYRTSDGIKTADPYSTLVLSPYDDPHITAATYPNMPVYPTGQQFEVSVLQTNQTKYNWKVSNFARPNKENLMIYELLIRDFNSTKTWQSLIDDFDYFKKLNINAIEVMPVMEFEGNISWGYNTAYHLALDKAYGPADKMKEFIDLCHQNGISIILDVALNHVYGRSPLVRMWMNDFDGDGFGEPTSTNPYVNQTAKHSYNVGYDLNHQLTPTQNYVQRTLKHWIEEFKIDGFRWDLTKGFTQNCTPSDETCTNGYQADRVAILKKYADMQWTIDPNSYIIFEHLGNNGSAQEETEWANYRINEGKGIMLWGKATNNFNQNTMGYASDSNFDWLKHTVKGFTKKHLVAYAESHDEERMMYKNLQYGASSGTYNVKDLKTSLERQKALGAVLFTIPGPKMLWQFGELGYDYSINHCQDETNSDGCRTNPKPIPSEIGYLTNTDRKSVYDVWAKIIGLKLNNKVFETDNYTITSGDLKPRVQITNNLLSTSDLYEVIVIANFTTSTQAIAPLFPFVGNWYNLMDETTLNVINTNSSFTINLNPGEFRIYGNAKANLSMDNIEVKTEKISITPNPVSSSFSLNIHSEKVKIYDLTGKLVKEFSGKFSAIHQFNIKELPKGIYILDIEAKNGKIGTSKLIKQ</sequence>
<evidence type="ECO:0000256" key="1">
    <source>
        <dbReference type="ARBA" id="ARBA00022729"/>
    </source>
</evidence>
<dbReference type="RefSeq" id="WP_114998818.1">
    <property type="nucleotide sequence ID" value="NZ_UFXS01000001.1"/>
</dbReference>
<keyword evidence="5" id="KW-0328">Glycosyltransferase</keyword>
<keyword evidence="1 3" id="KW-0732">Signal</keyword>
<dbReference type="InterPro" id="IPR026444">
    <property type="entry name" value="Secre_tail"/>
</dbReference>
<proteinExistence type="predicted"/>
<keyword evidence="2" id="KW-0119">Carbohydrate metabolism</keyword>
<dbReference type="NCBIfam" id="TIGR04183">
    <property type="entry name" value="Por_Secre_tail"/>
    <property type="match status" value="1"/>
</dbReference>
<dbReference type="GO" id="GO:0003844">
    <property type="term" value="F:1,4-alpha-glucan branching enzyme activity"/>
    <property type="evidence" value="ECO:0007669"/>
    <property type="project" value="UniProtKB-EC"/>
</dbReference>
<dbReference type="AlphaFoldDB" id="A0A376G2R0"/>
<evidence type="ECO:0000313" key="5">
    <source>
        <dbReference type="EMBL" id="STD53938.1"/>
    </source>
</evidence>
<dbReference type="STRING" id="343874.GCA_000805695_01304"/>
<evidence type="ECO:0000256" key="2">
    <source>
        <dbReference type="ARBA" id="ARBA00023277"/>
    </source>
</evidence>
<dbReference type="Gene3D" id="3.20.20.80">
    <property type="entry name" value="Glycosidases"/>
    <property type="match status" value="1"/>
</dbReference>
<protein>
    <submittedName>
        <fullName evidence="5">1,4-alpha-glucan branching enzyme GlgB</fullName>
        <ecNumber evidence="5">2.4.1.18</ecNumber>
    </submittedName>
</protein>
<accession>A0A376G2R0</accession>
<dbReference type="EMBL" id="UFXS01000001">
    <property type="protein sequence ID" value="STD53938.1"/>
    <property type="molecule type" value="Genomic_DNA"/>
</dbReference>
<feature type="domain" description="Glycosyl hydrolase family 13 catalytic" evidence="4">
    <location>
        <begin position="373"/>
        <end position="751"/>
    </location>
</feature>
<feature type="signal peptide" evidence="3">
    <location>
        <begin position="1"/>
        <end position="19"/>
    </location>
</feature>
<dbReference type="PANTHER" id="PTHR43651:SF11">
    <property type="entry name" value="MALTO-OLIGOSYLTREHALOSE TREHALOHYDROLASE"/>
    <property type="match status" value="1"/>
</dbReference>
<organism evidence="5 6">
    <name type="scientific">Empedobacter falsenii</name>
    <dbReference type="NCBI Taxonomy" id="343874"/>
    <lineage>
        <taxon>Bacteria</taxon>
        <taxon>Pseudomonadati</taxon>
        <taxon>Bacteroidota</taxon>
        <taxon>Flavobacteriia</taxon>
        <taxon>Flavobacteriales</taxon>
        <taxon>Weeksellaceae</taxon>
        <taxon>Empedobacter</taxon>
    </lineage>
</organism>
<dbReference type="EC" id="2.4.1.18" evidence="5"/>
<dbReference type="InterPro" id="IPR017853">
    <property type="entry name" value="GH"/>
</dbReference>
<dbReference type="InterPro" id="IPR014756">
    <property type="entry name" value="Ig_E-set"/>
</dbReference>
<dbReference type="SUPFAM" id="SSF51445">
    <property type="entry name" value="(Trans)glycosidases"/>
    <property type="match status" value="1"/>
</dbReference>
<evidence type="ECO:0000313" key="6">
    <source>
        <dbReference type="Proteomes" id="UP000254737"/>
    </source>
</evidence>
<dbReference type="Pfam" id="PF00128">
    <property type="entry name" value="Alpha-amylase"/>
    <property type="match status" value="2"/>
</dbReference>